<accession>A0A2P6MWE5</accession>
<protein>
    <recommendedName>
        <fullName evidence="2">Zn(2)-C6 fungal-type domain-containing protein</fullName>
    </recommendedName>
</protein>
<dbReference type="STRING" id="1890364.A0A2P6MWE5"/>
<evidence type="ECO:0000313" key="4">
    <source>
        <dbReference type="Proteomes" id="UP000241769"/>
    </source>
</evidence>
<dbReference type="PROSITE" id="PS50048">
    <property type="entry name" value="ZN2_CY6_FUNGAL_2"/>
    <property type="match status" value="1"/>
</dbReference>
<proteinExistence type="predicted"/>
<comment type="caution">
    <text evidence="3">The sequence shown here is derived from an EMBL/GenBank/DDBJ whole genome shotgun (WGS) entry which is preliminary data.</text>
</comment>
<dbReference type="PANTHER" id="PTHR11188">
    <property type="entry name" value="ARRESTIN DOMAIN CONTAINING PROTEIN"/>
    <property type="match status" value="1"/>
</dbReference>
<dbReference type="InterPro" id="IPR014752">
    <property type="entry name" value="Arrestin-like_C"/>
</dbReference>
<feature type="region of interest" description="Disordered" evidence="1">
    <location>
        <begin position="1"/>
        <end position="50"/>
    </location>
</feature>
<dbReference type="PANTHER" id="PTHR11188:SF17">
    <property type="entry name" value="FI21816P1"/>
    <property type="match status" value="1"/>
</dbReference>
<dbReference type="SMART" id="SM00066">
    <property type="entry name" value="GAL4"/>
    <property type="match status" value="1"/>
</dbReference>
<dbReference type="AlphaFoldDB" id="A0A2P6MWE5"/>
<dbReference type="OrthoDB" id="1555531at2759"/>
<dbReference type="GO" id="GO:0015031">
    <property type="term" value="P:protein transport"/>
    <property type="evidence" value="ECO:0007669"/>
    <property type="project" value="TreeGrafter"/>
</dbReference>
<dbReference type="InterPro" id="IPR011022">
    <property type="entry name" value="Arrestin_C-like"/>
</dbReference>
<dbReference type="InterPro" id="IPR001138">
    <property type="entry name" value="Zn2Cys6_DnaBD"/>
</dbReference>
<sequence length="715" mass="79987">MEGSGGETTSETLLTGTVKKPGLRTSSGAVKVKKAAATTTNPFASKEGNKRTQVPRACSHCRRTHAACGKERPCKRCLQNNLDCTDSPRKRRQTRAKEEAHTSDGPDIEDYASDDGGINFEETPTMQSAYNDLDGVAFNADDILSLDNVDDGVALRLHSPFDQSQALQEENRRLEDKARGLEAQVWYLNTQIQHQQTTLFMGGQMDVSVSVWAANANSDHLLVEFNEKFRSMCGWTTEQLSSDFTISRLFCESTQSFTGLKAARLKKADGSMADVFVNIYPVNNSRSQPKYYILHILPMISIESDVRRMSVITDTLLCVRNELLGRVDLVTDIFNGCFQSDAHLFSLLACRTSLSIPPQSVALHVLLCNNNNHTNTLHDRDNSLRKKMIGMASRSRDRCSKAFNAQGTHKKLRIEIDTVKTQAENLVGFVILTLKNAKSIGAISLALEGNLFTQWKTGDDTLSVEKQIMSQQIVIFRPGTGEHQQVDAGVHYFPFHFNLKRGDTAEKLPPSWSGRHGFVEYHLRAIVKRKSSTKPEYVLENYITLCPSIHEMKGWSPRGSISCYRSVERMVHLKGQEFAPVYLVVQVSRPSFVLGDKIIVEIILRSDIDHEITGINIELKNKVVYWDSTLTNTISSEEIVAAHHDEGQMNCKSFSKLTGLLIPETITPSFHHENISSTFQLDVSLQKGKNIMEGMISIPIHLYPITNTSEGQRDQ</sequence>
<feature type="compositionally biased region" description="Low complexity" evidence="1">
    <location>
        <begin position="7"/>
        <end position="17"/>
    </location>
</feature>
<dbReference type="SUPFAM" id="SSF57701">
    <property type="entry name" value="Zn2/Cys6 DNA-binding domain"/>
    <property type="match status" value="1"/>
</dbReference>
<dbReference type="InterPro" id="IPR011021">
    <property type="entry name" value="Arrestin-like_N"/>
</dbReference>
<dbReference type="Pfam" id="PF00172">
    <property type="entry name" value="Zn_clus"/>
    <property type="match status" value="1"/>
</dbReference>
<dbReference type="InterPro" id="IPR036864">
    <property type="entry name" value="Zn2-C6_fun-type_DNA-bd_sf"/>
</dbReference>
<dbReference type="GO" id="GO:0000981">
    <property type="term" value="F:DNA-binding transcription factor activity, RNA polymerase II-specific"/>
    <property type="evidence" value="ECO:0007669"/>
    <property type="project" value="InterPro"/>
</dbReference>
<dbReference type="SUPFAM" id="SSF81296">
    <property type="entry name" value="E set domains"/>
    <property type="match status" value="1"/>
</dbReference>
<dbReference type="PROSITE" id="PS00463">
    <property type="entry name" value="ZN2_CY6_FUNGAL_1"/>
    <property type="match status" value="1"/>
</dbReference>
<dbReference type="InterPro" id="IPR014756">
    <property type="entry name" value="Ig_E-set"/>
</dbReference>
<evidence type="ECO:0000256" key="1">
    <source>
        <dbReference type="SAM" id="MobiDB-lite"/>
    </source>
</evidence>
<gene>
    <name evidence="3" type="ORF">PROFUN_01745</name>
</gene>
<dbReference type="Gene3D" id="4.10.240.10">
    <property type="entry name" value="Zn(2)-C6 fungal-type DNA-binding domain"/>
    <property type="match status" value="1"/>
</dbReference>
<feature type="domain" description="Zn(2)-C6 fungal-type" evidence="2">
    <location>
        <begin position="57"/>
        <end position="86"/>
    </location>
</feature>
<dbReference type="GO" id="GO:0008270">
    <property type="term" value="F:zinc ion binding"/>
    <property type="evidence" value="ECO:0007669"/>
    <property type="project" value="InterPro"/>
</dbReference>
<evidence type="ECO:0000313" key="3">
    <source>
        <dbReference type="EMBL" id="PRP76029.1"/>
    </source>
</evidence>
<dbReference type="GO" id="GO:0005737">
    <property type="term" value="C:cytoplasm"/>
    <property type="evidence" value="ECO:0007669"/>
    <property type="project" value="TreeGrafter"/>
</dbReference>
<feature type="compositionally biased region" description="Basic and acidic residues" evidence="1">
    <location>
        <begin position="95"/>
        <end position="104"/>
    </location>
</feature>
<feature type="region of interest" description="Disordered" evidence="1">
    <location>
        <begin position="85"/>
        <end position="122"/>
    </location>
</feature>
<name>A0A2P6MWE5_9EUKA</name>
<reference evidence="3 4" key="1">
    <citation type="journal article" date="2018" name="Genome Biol. Evol.">
        <title>Multiple Roots of Fruiting Body Formation in Amoebozoa.</title>
        <authorList>
            <person name="Hillmann F."/>
            <person name="Forbes G."/>
            <person name="Novohradska S."/>
            <person name="Ferling I."/>
            <person name="Riege K."/>
            <person name="Groth M."/>
            <person name="Westermann M."/>
            <person name="Marz M."/>
            <person name="Spaller T."/>
            <person name="Winckler T."/>
            <person name="Schaap P."/>
            <person name="Glockner G."/>
        </authorList>
    </citation>
    <scope>NUCLEOTIDE SEQUENCE [LARGE SCALE GENOMIC DNA]</scope>
    <source>
        <strain evidence="3 4">Jena</strain>
    </source>
</reference>
<dbReference type="InterPro" id="IPR050357">
    <property type="entry name" value="Arrestin_domain-protein"/>
</dbReference>
<evidence type="ECO:0000259" key="2">
    <source>
        <dbReference type="PROSITE" id="PS50048"/>
    </source>
</evidence>
<dbReference type="EMBL" id="MDYQ01000353">
    <property type="protein sequence ID" value="PRP76029.1"/>
    <property type="molecule type" value="Genomic_DNA"/>
</dbReference>
<dbReference type="InParanoid" id="A0A2P6MWE5"/>
<keyword evidence="4" id="KW-1185">Reference proteome</keyword>
<dbReference type="Proteomes" id="UP000241769">
    <property type="component" value="Unassembled WGS sequence"/>
</dbReference>
<organism evidence="3 4">
    <name type="scientific">Planoprotostelium fungivorum</name>
    <dbReference type="NCBI Taxonomy" id="1890364"/>
    <lineage>
        <taxon>Eukaryota</taxon>
        <taxon>Amoebozoa</taxon>
        <taxon>Evosea</taxon>
        <taxon>Variosea</taxon>
        <taxon>Cavosteliida</taxon>
        <taxon>Cavosteliaceae</taxon>
        <taxon>Planoprotostelium</taxon>
    </lineage>
</organism>
<dbReference type="CDD" id="cd00067">
    <property type="entry name" value="GAL4"/>
    <property type="match status" value="1"/>
</dbReference>
<dbReference type="Pfam" id="PF00339">
    <property type="entry name" value="Arrestin_N"/>
    <property type="match status" value="1"/>
</dbReference>
<dbReference type="Gene3D" id="2.60.40.640">
    <property type="match status" value="1"/>
</dbReference>
<dbReference type="Pfam" id="PF02752">
    <property type="entry name" value="Arrestin_C"/>
    <property type="match status" value="1"/>
</dbReference>